<dbReference type="WBParaSite" id="PDA_v2.g10005.t1">
    <property type="protein sequence ID" value="PDA_v2.g10005.t1"/>
    <property type="gene ID" value="PDA_v2.g10005"/>
</dbReference>
<organism evidence="2 3">
    <name type="scientific">Panagrolaimus davidi</name>
    <dbReference type="NCBI Taxonomy" id="227884"/>
    <lineage>
        <taxon>Eukaryota</taxon>
        <taxon>Metazoa</taxon>
        <taxon>Ecdysozoa</taxon>
        <taxon>Nematoda</taxon>
        <taxon>Chromadorea</taxon>
        <taxon>Rhabditida</taxon>
        <taxon>Tylenchina</taxon>
        <taxon>Panagrolaimomorpha</taxon>
        <taxon>Panagrolaimoidea</taxon>
        <taxon>Panagrolaimidae</taxon>
        <taxon>Panagrolaimus</taxon>
    </lineage>
</organism>
<keyword evidence="2" id="KW-1185">Reference proteome</keyword>
<name>A0A914NX82_9BILA</name>
<accession>A0A914NX82</accession>
<evidence type="ECO:0000313" key="3">
    <source>
        <dbReference type="WBParaSite" id="PDA_v2.g10005.t1"/>
    </source>
</evidence>
<keyword evidence="1" id="KW-0175">Coiled coil</keyword>
<protein>
    <submittedName>
        <fullName evidence="3">Uncharacterized protein</fullName>
    </submittedName>
</protein>
<dbReference type="AlphaFoldDB" id="A0A914NX82"/>
<evidence type="ECO:0000313" key="2">
    <source>
        <dbReference type="Proteomes" id="UP000887578"/>
    </source>
</evidence>
<reference evidence="3" key="1">
    <citation type="submission" date="2022-11" db="UniProtKB">
        <authorList>
            <consortium name="WormBaseParasite"/>
        </authorList>
    </citation>
    <scope>IDENTIFICATION</scope>
</reference>
<feature type="coiled-coil region" evidence="1">
    <location>
        <begin position="43"/>
        <end position="85"/>
    </location>
</feature>
<evidence type="ECO:0000256" key="1">
    <source>
        <dbReference type="SAM" id="Coils"/>
    </source>
</evidence>
<dbReference type="Proteomes" id="UP000887578">
    <property type="component" value="Unplaced"/>
</dbReference>
<sequence>MDDLKHEKDASQRVEDKLYEYKLLVAQMDESIEKSKNEMHAKILENETLLERTSAEYKEQEKNQKETYELQLAQTKKEYDLKTEEFLNDFKKAKEKVEDDQSVAQMDLDTDFSASFGGGDYTTRESEYDHVEDVVAEVEVQTYQASNGSDTVQHLRDTGVLMQASPGSTSTQSNIVCAPNYRLGIVY</sequence>
<proteinExistence type="predicted"/>